<protein>
    <recommendedName>
        <fullName evidence="3">Gp37 protein</fullName>
    </recommendedName>
</protein>
<gene>
    <name evidence="1" type="ORF">HMPREF3202_01937</name>
</gene>
<evidence type="ECO:0000313" key="1">
    <source>
        <dbReference type="EMBL" id="KXO15257.1"/>
    </source>
</evidence>
<dbReference type="RefSeq" id="WP_061315391.1">
    <property type="nucleotide sequence ID" value="NZ_KQ965707.1"/>
</dbReference>
<dbReference type="PATRIC" id="fig|28125.4.peg.1930"/>
<name>A0A137SSA7_9BACT</name>
<comment type="caution">
    <text evidence="1">The sequence shown here is derived from an EMBL/GenBank/DDBJ whole genome shotgun (WGS) entry which is preliminary data.</text>
</comment>
<accession>A0A137SSA7</accession>
<evidence type="ECO:0000313" key="2">
    <source>
        <dbReference type="Proteomes" id="UP000070093"/>
    </source>
</evidence>
<dbReference type="EMBL" id="LTAG01000111">
    <property type="protein sequence ID" value="KXO15257.1"/>
    <property type="molecule type" value="Genomic_DNA"/>
</dbReference>
<sequence>MEQTLCQLIDFLKEKMPSLSVIDEDYGQLENIEDEDTDMYPLTFPAVLIEEAQTEWSDIGQLAQKGTCRLRIRLIIDCYDDTHATSGTTQAVRERNEMRHQLHQLLQGACLGTDAPLIRKSSKFFTWKHGIKVYEMMYECTVSEMVKETRMVQKPSLRVKMGVKV</sequence>
<dbReference type="Proteomes" id="UP000070093">
    <property type="component" value="Unassembled WGS sequence"/>
</dbReference>
<organism evidence="1 2">
    <name type="scientific">Prevotella bivia</name>
    <dbReference type="NCBI Taxonomy" id="28125"/>
    <lineage>
        <taxon>Bacteria</taxon>
        <taxon>Pseudomonadati</taxon>
        <taxon>Bacteroidota</taxon>
        <taxon>Bacteroidia</taxon>
        <taxon>Bacteroidales</taxon>
        <taxon>Prevotellaceae</taxon>
        <taxon>Prevotella</taxon>
    </lineage>
</organism>
<proteinExistence type="predicted"/>
<evidence type="ECO:0008006" key="3">
    <source>
        <dbReference type="Google" id="ProtNLM"/>
    </source>
</evidence>
<dbReference type="AlphaFoldDB" id="A0A137SSA7"/>
<reference evidence="1 2" key="1">
    <citation type="submission" date="2016-02" db="EMBL/GenBank/DDBJ databases">
        <authorList>
            <person name="Wen L."/>
            <person name="He K."/>
            <person name="Yang H."/>
        </authorList>
    </citation>
    <scope>NUCLEOTIDE SEQUENCE [LARGE SCALE GENOMIC DNA]</scope>
    <source>
        <strain evidence="1 2">GED7880</strain>
    </source>
</reference>
<dbReference type="STRING" id="28125.HMPREF3202_01937"/>